<dbReference type="EMBL" id="KZ293706">
    <property type="protein sequence ID" value="PBK83440.1"/>
    <property type="molecule type" value="Genomic_DNA"/>
</dbReference>
<keyword evidence="3" id="KW-1185">Reference proteome</keyword>
<keyword evidence="1" id="KW-1133">Transmembrane helix</keyword>
<keyword evidence="1" id="KW-0472">Membrane</keyword>
<keyword evidence="1" id="KW-0812">Transmembrane</keyword>
<accession>A0A2H3CNL1</accession>
<evidence type="ECO:0000256" key="1">
    <source>
        <dbReference type="SAM" id="Phobius"/>
    </source>
</evidence>
<evidence type="ECO:0000313" key="2">
    <source>
        <dbReference type="EMBL" id="PBK83440.1"/>
    </source>
</evidence>
<protein>
    <submittedName>
        <fullName evidence="2">Uncharacterized protein</fullName>
    </submittedName>
</protein>
<dbReference type="InParanoid" id="A0A2H3CNL1"/>
<reference evidence="3" key="1">
    <citation type="journal article" date="2017" name="Nat. Ecol. Evol.">
        <title>Genome expansion and lineage-specific genetic innovations in the forest pathogenic fungi Armillaria.</title>
        <authorList>
            <person name="Sipos G."/>
            <person name="Prasanna A.N."/>
            <person name="Walter M.C."/>
            <person name="O'Connor E."/>
            <person name="Balint B."/>
            <person name="Krizsan K."/>
            <person name="Kiss B."/>
            <person name="Hess J."/>
            <person name="Varga T."/>
            <person name="Slot J."/>
            <person name="Riley R."/>
            <person name="Boka B."/>
            <person name="Rigling D."/>
            <person name="Barry K."/>
            <person name="Lee J."/>
            <person name="Mihaltcheva S."/>
            <person name="LaButti K."/>
            <person name="Lipzen A."/>
            <person name="Waldron R."/>
            <person name="Moloney N.M."/>
            <person name="Sperisen C."/>
            <person name="Kredics L."/>
            <person name="Vagvoelgyi C."/>
            <person name="Patrignani A."/>
            <person name="Fitzpatrick D."/>
            <person name="Nagy I."/>
            <person name="Doyle S."/>
            <person name="Anderson J.B."/>
            <person name="Grigoriev I.V."/>
            <person name="Gueldener U."/>
            <person name="Muensterkoetter M."/>
            <person name="Nagy L.G."/>
        </authorList>
    </citation>
    <scope>NUCLEOTIDE SEQUENCE [LARGE SCALE GENOMIC DNA]</scope>
    <source>
        <strain evidence="3">Ar21-2</strain>
    </source>
</reference>
<dbReference type="Proteomes" id="UP000217790">
    <property type="component" value="Unassembled WGS sequence"/>
</dbReference>
<organism evidence="2 3">
    <name type="scientific">Armillaria gallica</name>
    <name type="common">Bulbous honey fungus</name>
    <name type="synonym">Armillaria bulbosa</name>
    <dbReference type="NCBI Taxonomy" id="47427"/>
    <lineage>
        <taxon>Eukaryota</taxon>
        <taxon>Fungi</taxon>
        <taxon>Dikarya</taxon>
        <taxon>Basidiomycota</taxon>
        <taxon>Agaricomycotina</taxon>
        <taxon>Agaricomycetes</taxon>
        <taxon>Agaricomycetidae</taxon>
        <taxon>Agaricales</taxon>
        <taxon>Marasmiineae</taxon>
        <taxon>Physalacriaceae</taxon>
        <taxon>Armillaria</taxon>
    </lineage>
</organism>
<dbReference type="AlphaFoldDB" id="A0A2H3CNL1"/>
<proteinExistence type="predicted"/>
<sequence>MSSTFLTLVDATCHASVEMPSTAALRAPSFERRAWIRQARRTRDGWTTRHSKEGMSCGGPGMSQKSTLIHPRASVDDTVWAISHCGRVICCSVLPFLCSSKSNNFDGTCSFLLIIMCFRFIHLAPISCVVLSVVLISSKGNVLS</sequence>
<evidence type="ECO:0000313" key="3">
    <source>
        <dbReference type="Proteomes" id="UP000217790"/>
    </source>
</evidence>
<name>A0A2H3CNL1_ARMGA</name>
<feature type="transmembrane region" description="Helical" evidence="1">
    <location>
        <begin position="111"/>
        <end position="136"/>
    </location>
</feature>
<gene>
    <name evidence="2" type="ORF">ARMGADRAFT_669695</name>
</gene>